<keyword evidence="2" id="KW-1133">Transmembrane helix</keyword>
<accession>A0A0F9CJX7</accession>
<proteinExistence type="predicted"/>
<protein>
    <submittedName>
        <fullName evidence="3">Uncharacterized protein</fullName>
    </submittedName>
</protein>
<comment type="caution">
    <text evidence="3">The sequence shown here is derived from an EMBL/GenBank/DDBJ whole genome shotgun (WGS) entry which is preliminary data.</text>
</comment>
<evidence type="ECO:0000256" key="1">
    <source>
        <dbReference type="SAM" id="MobiDB-lite"/>
    </source>
</evidence>
<keyword evidence="2" id="KW-0812">Transmembrane</keyword>
<feature type="region of interest" description="Disordered" evidence="1">
    <location>
        <begin position="1"/>
        <end position="32"/>
    </location>
</feature>
<feature type="compositionally biased region" description="Basic and acidic residues" evidence="1">
    <location>
        <begin position="15"/>
        <end position="32"/>
    </location>
</feature>
<dbReference type="AlphaFoldDB" id="A0A0F9CJX7"/>
<keyword evidence="2" id="KW-0472">Membrane</keyword>
<feature type="transmembrane region" description="Helical" evidence="2">
    <location>
        <begin position="39"/>
        <end position="58"/>
    </location>
</feature>
<name>A0A0F9CJX7_9ZZZZ</name>
<feature type="compositionally biased region" description="Polar residues" evidence="1">
    <location>
        <begin position="1"/>
        <end position="14"/>
    </location>
</feature>
<dbReference type="EMBL" id="LAZR01043886">
    <property type="protein sequence ID" value="KKL06021.1"/>
    <property type="molecule type" value="Genomic_DNA"/>
</dbReference>
<organism evidence="3">
    <name type="scientific">marine sediment metagenome</name>
    <dbReference type="NCBI Taxonomy" id="412755"/>
    <lineage>
        <taxon>unclassified sequences</taxon>
        <taxon>metagenomes</taxon>
        <taxon>ecological metagenomes</taxon>
    </lineage>
</organism>
<evidence type="ECO:0000256" key="2">
    <source>
        <dbReference type="SAM" id="Phobius"/>
    </source>
</evidence>
<evidence type="ECO:0000313" key="3">
    <source>
        <dbReference type="EMBL" id="KKL06021.1"/>
    </source>
</evidence>
<sequence length="109" mass="11448">MGGNTVLRTPSDVQTQRDDGPHSQAITEDRRPSTSLKRLGALALPIYMSALLIALVLVKPVAAQTCATEVEPNDRAAEATAVTGVTCIEGTLSGRETDHLRLAVDPALA</sequence>
<feature type="non-terminal residue" evidence="3">
    <location>
        <position position="109"/>
    </location>
</feature>
<gene>
    <name evidence="3" type="ORF">LCGC14_2600190</name>
</gene>
<reference evidence="3" key="1">
    <citation type="journal article" date="2015" name="Nature">
        <title>Complex archaea that bridge the gap between prokaryotes and eukaryotes.</title>
        <authorList>
            <person name="Spang A."/>
            <person name="Saw J.H."/>
            <person name="Jorgensen S.L."/>
            <person name="Zaremba-Niedzwiedzka K."/>
            <person name="Martijn J."/>
            <person name="Lind A.E."/>
            <person name="van Eijk R."/>
            <person name="Schleper C."/>
            <person name="Guy L."/>
            <person name="Ettema T.J."/>
        </authorList>
    </citation>
    <scope>NUCLEOTIDE SEQUENCE</scope>
</reference>